<name>S3CV97_OPHP1</name>
<evidence type="ECO:0000259" key="3">
    <source>
        <dbReference type="PROSITE" id="PS50048"/>
    </source>
</evidence>
<accession>S3CV97</accession>
<feature type="compositionally biased region" description="Basic and acidic residues" evidence="2">
    <location>
        <begin position="242"/>
        <end position="270"/>
    </location>
</feature>
<dbReference type="InterPro" id="IPR001138">
    <property type="entry name" value="Zn2Cys6_DnaBD"/>
</dbReference>
<feature type="region of interest" description="Disordered" evidence="2">
    <location>
        <begin position="917"/>
        <end position="981"/>
    </location>
</feature>
<feature type="domain" description="Zn(2)-C6 fungal-type" evidence="3">
    <location>
        <begin position="540"/>
        <end position="569"/>
    </location>
</feature>
<feature type="region of interest" description="Disordered" evidence="2">
    <location>
        <begin position="1648"/>
        <end position="1719"/>
    </location>
</feature>
<keyword evidence="5" id="KW-1185">Reference proteome</keyword>
<dbReference type="SMART" id="SM00066">
    <property type="entry name" value="GAL4"/>
    <property type="match status" value="1"/>
</dbReference>
<dbReference type="STRING" id="1262450.S3CV97"/>
<gene>
    <name evidence="4" type="ORF">F503_05733</name>
</gene>
<dbReference type="SUPFAM" id="SSF57701">
    <property type="entry name" value="Zn2/Cys6 DNA-binding domain"/>
    <property type="match status" value="1"/>
</dbReference>
<dbReference type="eggNOG" id="ENOG502QT5J">
    <property type="taxonomic scope" value="Eukaryota"/>
</dbReference>
<dbReference type="VEuPathDB" id="FungiDB:F503_05733"/>
<proteinExistence type="predicted"/>
<feature type="compositionally biased region" description="Basic and acidic residues" evidence="2">
    <location>
        <begin position="359"/>
        <end position="372"/>
    </location>
</feature>
<dbReference type="Gene3D" id="4.10.240.10">
    <property type="entry name" value="Zn(2)-C6 fungal-type DNA-binding domain"/>
    <property type="match status" value="1"/>
</dbReference>
<sequence length="1804" mass="196263">MDHGPETKKARLSTTGSSWAPLSSSSSSIHQLHHSTSHPSPNTVSHVSHASHVSHHPLPTHQQHPYHPSQQHNGSHNHSLNNHNTYGNSHAHTHSSHPTPPPPGAYQAGHSSSTSSLPAVPPPSSNAAPLYHPPPGSHPPPPSHRNSSHPPDHYPVAATSPAPVTPVSAHSYTNTTTLPPLTSNGTGTNGRHSRSHSHSQSQAQGHTPLHHPESRHHHEPEPYAAAPDQRHQDYRQPLPTEYRQDSRPASDYRQPPDYRQPADYRSDFRFPRSPAVSGGPPPPTSLQAYSSSSGYSRSGDGKQPPQAQAPQHPAQQHPLPPPHQQVNDDTTLRNRPGSAASGAGAAQSQQGQSPTPSHQMDDRQHMTFDNRAHPNLGGGHHHQQHPQHPQHQQPLPHPQQQHTQHASHPSQHPSHQPPGHVQQQGPPPSQLQPPQHGPPPAPLQPLQPPQQHQQQPGPPSATTSMYRQPSYTPSTPTAAAPTSLPQQQQQQQPIPASTPSQHYDQQSVYNHPTSMQSDAMYPITAFAAAGKKKAQRASQACDSCRTLKAKCDEMKPCKNCREKNIDCKYRDPIPKQQDKVTADILDSIMLMRADMDAMIRGMRSELQGAVRNEIHDVRNELVQEMTTLKESLKSVAASVEDSKTSAAADAAGGSGAAEDMDVDGTDGSAVSQTGGVDPKTDKAPLSPDEAHRIMQQMQEMQEHFFLSVEPGPAVAPGEPAIPAHHTTLAGLLLTWPTIRERVQHLLIKEGIDYPLEYPIRQEEQRGNIRFYGRGEGFDNKPAARKTFPNPTGEMRSLPMERGTSSGSSSQGSDDNEDGKKSSAFPGEMWGQVGGLTPPSNVDYVKNAPTRTSNGDLDLSDEKVWKYVKSYEDNIQNMHPLIIPEELYAMVAQFLRTVPKAGPNGQGVRSWAPAPVATFTNSPEMSQTGGSGQADGSLKRKRSSPAPGTAGNIRAGGSFCSAGGESSAGGSGEPSAVPHKAAVPTPTLPLKAGHPFRTMESALVLSILALGKICLYTESRIPDVVSEADPPSPAPMNAQSSPAVSNAHISNSSAATNNMGFSPGVSVLNSPAQSPVIVGGHGSTPGRRTSQSSALPMVNIAGANAAAAAAGGVSSAATEALQASSGGSSSVPLASPGGSAMGGGRASAKSKRSNVTMRRNIDEIPGLDYFAVACDIMGQHIGGRELQHVWVFIIACLYYGQLGRPIQSLEMVAIAGRHLQAIIRPNLHRYSMMRSEATRRQEYPHNFKPIHIEHHHRDNLYIFAFWTCLQLESDILAELRLPPSGILAYEQQMPYPSGEEALRHGFRHYVIESYSAQLYLRNQLNNIHKNLYDGSRGDGHPNHQQIDVFTDVLDATRWVPLCFAFSDEDAPPREILAARLRAKYWGGQVILHRFFIKRILEANYCKRERQQKKEAAAKALAEYRSRGESPPEGFIMPEAYDLDAAAQAREKEIYSLYSLQLAARGIQALIESTRAFHGLPEKRFIITNVFGTAHAQWGNLLILDSIQRDPTLGCYLGEVMVNELFERTISFFELVSQPSSSLGYDLRILRGLFDLRKKTSIHIPQKAWPPKPPRRLGPDYIPPYLNEVYPMMPGDRNSLAASVSENYQPAPPHPYDQYVNKSAMLEDTFAQPLQPQTATASAVNISVDMSDSPQQRHQKIMKQHSSSSPSSGGFPQQQQQQQQQQQTGAVQHISPSQMSPMEMSPPQMFHNSSSHNHQQGQYPLVQGVSTSMAGSTRSPLQYRQSLAGYNSPPGPGSAMQSPMQGRPPLPMQYNSGTSAVKTPSTPSETDFPHHLPQYGDHRTHG</sequence>
<feature type="compositionally biased region" description="Low complexity" evidence="2">
    <location>
        <begin position="1664"/>
        <end position="1685"/>
    </location>
</feature>
<evidence type="ECO:0000313" key="4">
    <source>
        <dbReference type="EMBL" id="EPE10638.1"/>
    </source>
</evidence>
<dbReference type="OMA" id="YMENIHI"/>
<protein>
    <submittedName>
        <fullName evidence="4">C6 zinc finger domain containing protein</fullName>
    </submittedName>
</protein>
<dbReference type="Proteomes" id="UP000016923">
    <property type="component" value="Unassembled WGS sequence"/>
</dbReference>
<dbReference type="PANTHER" id="PTHR47785">
    <property type="entry name" value="ZN(II)2CYS6 TRANSCRIPTION FACTOR (EUROFUNG)-RELATED-RELATED"/>
    <property type="match status" value="1"/>
</dbReference>
<dbReference type="PROSITE" id="PS50048">
    <property type="entry name" value="ZN2_CY6_FUNGAL_2"/>
    <property type="match status" value="1"/>
</dbReference>
<feature type="compositionally biased region" description="Pro residues" evidence="2">
    <location>
        <begin position="131"/>
        <end position="143"/>
    </location>
</feature>
<feature type="compositionally biased region" description="Low complexity" evidence="2">
    <location>
        <begin position="289"/>
        <end position="317"/>
    </location>
</feature>
<feature type="compositionally biased region" description="Low complexity" evidence="2">
    <location>
        <begin position="1123"/>
        <end position="1137"/>
    </location>
</feature>
<feature type="compositionally biased region" description="Pro residues" evidence="2">
    <location>
        <begin position="425"/>
        <end position="448"/>
    </location>
</feature>
<dbReference type="InterPro" id="IPR053181">
    <property type="entry name" value="EcdB-like_regulator"/>
</dbReference>
<keyword evidence="1" id="KW-0539">Nucleus</keyword>
<evidence type="ECO:0000313" key="5">
    <source>
        <dbReference type="Proteomes" id="UP000016923"/>
    </source>
</evidence>
<feature type="compositionally biased region" description="Low complexity" evidence="2">
    <location>
        <begin position="468"/>
        <end position="501"/>
    </location>
</feature>
<feature type="compositionally biased region" description="Low complexity" evidence="2">
    <location>
        <begin position="1693"/>
        <end position="1707"/>
    </location>
</feature>
<dbReference type="CDD" id="cd00067">
    <property type="entry name" value="GAL4"/>
    <property type="match status" value="1"/>
</dbReference>
<dbReference type="HOGENOM" id="CLU_238026_0_0_1"/>
<feature type="compositionally biased region" description="Low complexity" evidence="2">
    <location>
        <begin position="144"/>
        <end position="186"/>
    </location>
</feature>
<feature type="compositionally biased region" description="Polar residues" evidence="2">
    <location>
        <begin position="917"/>
        <end position="927"/>
    </location>
</feature>
<feature type="compositionally biased region" description="Low complexity" evidence="2">
    <location>
        <begin position="386"/>
        <end position="424"/>
    </location>
</feature>
<evidence type="ECO:0000256" key="2">
    <source>
        <dbReference type="SAM" id="MobiDB-lite"/>
    </source>
</evidence>
<organism evidence="4 5">
    <name type="scientific">Ophiostoma piceae (strain UAMH 11346)</name>
    <name type="common">Sap stain fungus</name>
    <dbReference type="NCBI Taxonomy" id="1262450"/>
    <lineage>
        <taxon>Eukaryota</taxon>
        <taxon>Fungi</taxon>
        <taxon>Dikarya</taxon>
        <taxon>Ascomycota</taxon>
        <taxon>Pezizomycotina</taxon>
        <taxon>Sordariomycetes</taxon>
        <taxon>Sordariomycetidae</taxon>
        <taxon>Ophiostomatales</taxon>
        <taxon>Ophiostomataceae</taxon>
        <taxon>Ophiostoma</taxon>
    </lineage>
</organism>
<feature type="region of interest" description="Disordered" evidence="2">
    <location>
        <begin position="638"/>
        <end position="685"/>
    </location>
</feature>
<feature type="region of interest" description="Disordered" evidence="2">
    <location>
        <begin position="1123"/>
        <end position="1153"/>
    </location>
</feature>
<evidence type="ECO:0000256" key="1">
    <source>
        <dbReference type="ARBA" id="ARBA00023242"/>
    </source>
</evidence>
<feature type="compositionally biased region" description="Polar residues" evidence="2">
    <location>
        <begin position="1771"/>
        <end position="1787"/>
    </location>
</feature>
<dbReference type="OrthoDB" id="5244761at2759"/>
<dbReference type="EMBL" id="KE148146">
    <property type="protein sequence ID" value="EPE10638.1"/>
    <property type="molecule type" value="Genomic_DNA"/>
</dbReference>
<feature type="region of interest" description="Disordered" evidence="2">
    <location>
        <begin position="1743"/>
        <end position="1804"/>
    </location>
</feature>
<dbReference type="PANTHER" id="PTHR47785:SF4">
    <property type="entry name" value="ZN(II)2CYS6 TRANSCRIPTION FACTOR (EUROFUNG)"/>
    <property type="match status" value="1"/>
</dbReference>
<dbReference type="PROSITE" id="PS00463">
    <property type="entry name" value="ZN2_CY6_FUNGAL_1"/>
    <property type="match status" value="1"/>
</dbReference>
<reference evidence="4 5" key="1">
    <citation type="journal article" date="2013" name="BMC Genomics">
        <title>The genome and transcriptome of the pine saprophyte Ophiostoma piceae, and a comparison with the bark beetle-associated pine pathogen Grosmannia clavigera.</title>
        <authorList>
            <person name="Haridas S."/>
            <person name="Wang Y."/>
            <person name="Lim L."/>
            <person name="Massoumi Alamouti S."/>
            <person name="Jackman S."/>
            <person name="Docking R."/>
            <person name="Robertson G."/>
            <person name="Birol I."/>
            <person name="Bohlmann J."/>
            <person name="Breuil C."/>
        </authorList>
    </citation>
    <scope>NUCLEOTIDE SEQUENCE [LARGE SCALE GENOMIC DNA]</scope>
    <source>
        <strain evidence="4 5">UAMH 11346</strain>
    </source>
</reference>
<feature type="compositionally biased region" description="Low complexity" evidence="2">
    <location>
        <begin position="954"/>
        <end position="964"/>
    </location>
</feature>
<dbReference type="CDD" id="cd12148">
    <property type="entry name" value="fungal_TF_MHR"/>
    <property type="match status" value="1"/>
</dbReference>
<feature type="compositionally biased region" description="Polar residues" evidence="2">
    <location>
        <begin position="1708"/>
        <end position="1719"/>
    </location>
</feature>
<dbReference type="GO" id="GO:0008270">
    <property type="term" value="F:zinc ion binding"/>
    <property type="evidence" value="ECO:0007669"/>
    <property type="project" value="InterPro"/>
</dbReference>
<feature type="region of interest" description="Disordered" evidence="2">
    <location>
        <begin position="1"/>
        <end position="506"/>
    </location>
</feature>
<feature type="compositionally biased region" description="Basic and acidic residues" evidence="2">
    <location>
        <begin position="210"/>
        <end position="221"/>
    </location>
</feature>
<dbReference type="GO" id="GO:0000981">
    <property type="term" value="F:DNA-binding transcription factor activity, RNA polymerase II-specific"/>
    <property type="evidence" value="ECO:0007669"/>
    <property type="project" value="InterPro"/>
</dbReference>
<feature type="compositionally biased region" description="Low complexity" evidence="2">
    <location>
        <begin position="13"/>
        <end position="30"/>
    </location>
</feature>
<dbReference type="Pfam" id="PF00172">
    <property type="entry name" value="Zn_clus"/>
    <property type="match status" value="1"/>
</dbReference>
<feature type="compositionally biased region" description="Low complexity" evidence="2">
    <location>
        <begin position="802"/>
        <end position="812"/>
    </location>
</feature>
<feature type="compositionally biased region" description="Low complexity" evidence="2">
    <location>
        <begin position="59"/>
        <end position="84"/>
    </location>
</feature>
<feature type="region of interest" description="Disordered" evidence="2">
    <location>
        <begin position="771"/>
        <end position="856"/>
    </location>
</feature>
<feature type="compositionally biased region" description="Low complexity" evidence="2">
    <location>
        <begin position="337"/>
        <end position="353"/>
    </location>
</feature>
<dbReference type="InterPro" id="IPR036864">
    <property type="entry name" value="Zn2-C6_fun-type_DNA-bd_sf"/>
</dbReference>